<keyword evidence="9" id="KW-1185">Reference proteome</keyword>
<feature type="domain" description="Single Cache" evidence="7">
    <location>
        <begin position="20"/>
        <end position="103"/>
    </location>
</feature>
<gene>
    <name evidence="8" type="ORF">H8K32_11115</name>
</gene>
<comment type="subcellular location">
    <subcellularLocation>
        <location evidence="1">Cell membrane</location>
        <topology evidence="1">Multi-pass membrane protein</topology>
    </subcellularLocation>
</comment>
<keyword evidence="2" id="KW-1003">Cell membrane</keyword>
<keyword evidence="6" id="KW-0732">Signal</keyword>
<evidence type="ECO:0000256" key="6">
    <source>
        <dbReference type="SAM" id="SignalP"/>
    </source>
</evidence>
<keyword evidence="3" id="KW-0812">Transmembrane</keyword>
<feature type="signal peptide" evidence="6">
    <location>
        <begin position="1"/>
        <end position="22"/>
    </location>
</feature>
<protein>
    <submittedName>
        <fullName evidence="8">Cache domain-containing protein</fullName>
    </submittedName>
</protein>
<dbReference type="Pfam" id="PF17200">
    <property type="entry name" value="sCache_2"/>
    <property type="match status" value="1"/>
</dbReference>
<evidence type="ECO:0000256" key="1">
    <source>
        <dbReference type="ARBA" id="ARBA00004651"/>
    </source>
</evidence>
<evidence type="ECO:0000256" key="4">
    <source>
        <dbReference type="ARBA" id="ARBA00022989"/>
    </source>
</evidence>
<accession>A0A923HHR7</accession>
<dbReference type="GO" id="GO:0005886">
    <property type="term" value="C:plasma membrane"/>
    <property type="evidence" value="ECO:0007669"/>
    <property type="project" value="UniProtKB-SubCell"/>
</dbReference>
<dbReference type="AlphaFoldDB" id="A0A923HHR7"/>
<comment type="caution">
    <text evidence="8">The sequence shown here is derived from an EMBL/GenBank/DDBJ whole genome shotgun (WGS) entry which is preliminary data.</text>
</comment>
<organism evidence="8 9">
    <name type="scientific">Undibacterium jejuense</name>
    <dbReference type="NCBI Taxonomy" id="1344949"/>
    <lineage>
        <taxon>Bacteria</taxon>
        <taxon>Pseudomonadati</taxon>
        <taxon>Pseudomonadota</taxon>
        <taxon>Betaproteobacteria</taxon>
        <taxon>Burkholderiales</taxon>
        <taxon>Oxalobacteraceae</taxon>
        <taxon>Undibacterium</taxon>
    </lineage>
</organism>
<evidence type="ECO:0000313" key="8">
    <source>
        <dbReference type="EMBL" id="MBC3862653.1"/>
    </source>
</evidence>
<name>A0A923HHR7_9BURK</name>
<dbReference type="InterPro" id="IPR033480">
    <property type="entry name" value="sCache_2"/>
</dbReference>
<feature type="chain" id="PRO_5037597757" evidence="6">
    <location>
        <begin position="23"/>
        <end position="152"/>
    </location>
</feature>
<evidence type="ECO:0000259" key="7">
    <source>
        <dbReference type="SMART" id="SM01049"/>
    </source>
</evidence>
<keyword evidence="5" id="KW-0472">Membrane</keyword>
<evidence type="ECO:0000256" key="5">
    <source>
        <dbReference type="ARBA" id="ARBA00023136"/>
    </source>
</evidence>
<evidence type="ECO:0000313" key="9">
    <source>
        <dbReference type="Proteomes" id="UP000634011"/>
    </source>
</evidence>
<dbReference type="SMART" id="SM01049">
    <property type="entry name" value="Cache_2"/>
    <property type="match status" value="1"/>
</dbReference>
<evidence type="ECO:0000256" key="3">
    <source>
        <dbReference type="ARBA" id="ARBA00022692"/>
    </source>
</evidence>
<evidence type="ECO:0000256" key="2">
    <source>
        <dbReference type="ARBA" id="ARBA00022475"/>
    </source>
</evidence>
<keyword evidence="4" id="KW-1133">Transmembrane helix</keyword>
<sequence>MTATLKYIVVILFACINLSALAAEQGTAEEAKALVAKAIESMKKQGIENTIADINKKDGGYQDRDLYVVVYDLNAKNLAQINPKMIGKNMIDLKDADGKYFIRERIEIANKKGSGWQDYKFVNPVTKQIEPKSMYIEKYETVIVGCGFYKKN</sequence>
<dbReference type="RefSeq" id="WP_186912568.1">
    <property type="nucleotide sequence ID" value="NZ_JACOFV010000009.1"/>
</dbReference>
<proteinExistence type="predicted"/>
<dbReference type="Proteomes" id="UP000634011">
    <property type="component" value="Unassembled WGS sequence"/>
</dbReference>
<reference evidence="8" key="1">
    <citation type="submission" date="2020-08" db="EMBL/GenBank/DDBJ databases">
        <title>Novel species isolated from subtropical streams in China.</title>
        <authorList>
            <person name="Lu H."/>
        </authorList>
    </citation>
    <scope>NUCLEOTIDE SEQUENCE</scope>
    <source>
        <strain evidence="8">KACC 12607</strain>
    </source>
</reference>
<dbReference type="Gene3D" id="3.30.450.20">
    <property type="entry name" value="PAS domain"/>
    <property type="match status" value="1"/>
</dbReference>
<dbReference type="EMBL" id="JACOFV010000009">
    <property type="protein sequence ID" value="MBC3862653.1"/>
    <property type="molecule type" value="Genomic_DNA"/>
</dbReference>